<accession>A0A9P6VFI9</accession>
<feature type="transmembrane region" description="Helical" evidence="2">
    <location>
        <begin position="1372"/>
        <end position="1392"/>
    </location>
</feature>
<dbReference type="Proteomes" id="UP000785200">
    <property type="component" value="Unassembled WGS sequence"/>
</dbReference>
<feature type="transmembrane region" description="Helical" evidence="2">
    <location>
        <begin position="1340"/>
        <end position="1360"/>
    </location>
</feature>
<dbReference type="GO" id="GO:0046873">
    <property type="term" value="F:metal ion transmembrane transporter activity"/>
    <property type="evidence" value="ECO:0007669"/>
    <property type="project" value="InterPro"/>
</dbReference>
<keyword evidence="2" id="KW-0472">Membrane</keyword>
<feature type="region of interest" description="Disordered" evidence="1">
    <location>
        <begin position="955"/>
        <end position="989"/>
    </location>
</feature>
<dbReference type="OrthoDB" id="426293at2759"/>
<dbReference type="Gene3D" id="1.20.58.340">
    <property type="entry name" value="Magnesium transport protein CorA, transmembrane region"/>
    <property type="match status" value="1"/>
</dbReference>
<sequence>MNSAADWLADLHKSQCFTTCEVSNPAKSSDFGSNGYTASLSDWHELLQLTAPDDICGLVFVRGQFPNTPEAILARAQRRDDTGSKGTFGARIQRAEIDSDLELGERRAQGWVNLRWPYTQYELKRKGEQWDENTGTYEEISFVKDGTVFQLMRLKWGHGSSLSDYSDSVDSQEKHTIKLKTGGIVQFGCPCSNGGPPNIDTFSVHAVDDTRTGLSCLSQRYQKRLEMHLFVNGTEQSVTIPVHGLDDDEIRDTEVNLSSIHRIELSVGDPTYIVSTYALSDASEERKAIIEDSSAVIQDYLGIANPSVNMTDRLWTALCSTNYEASEAVEFCVVGRCVEQILCVSSIPFSGPSRSKRSSTHDEAQNRAGLDDNGEAFETALLCNIITPQYVDVQSAFFQIRLLVKVHDFIRTRHFEHDLLQRFRSLDDIRDVYLKKIRQFIRSSLVWLINTDMKPGRLLLALRSSEKPHDLETQPSERLQQCEKNRVRMIIDQSYNQACYATLAVWFVMKHCPEAITDEFAIDTLLPKLTTAYDSVQKRASRDKEPTPKNDVLQWLHLCCLFLICNGNFGINEKGEDVDGFAASGLERQDFLKTQQKFEKYVARLKTSQIESYSLEHEELDRVILLGTELGLEKIPTQFTLSLATSRAAQTRKRIAERKRTTRFYPGPKAWKGSRVTSNGPWELLCTNHSGFLRVADESNIRAARDRLFEFMMSDYSFMTSWDRADSSMVGKWWDLEPASAICATLLDLKLENKLRAAPSEKAVAEEMNQSIHDLHESPVTPLGDPVHIEETSVEQSIRDILLQMKQIQEDSSRNHLSQMRQLLAQEDMGGNLSIKAFDWMMCKPDKLFHPVRIRLLPSLPSLTDSGQDWWIQSLEDTPEVYQAKQTKDVPLRRDIRKYLSSRERRDIIENPEYSIFNINQKISAGDLQFLSIFELFLTPRFTFESEELSLNTLTSGKQSASPTVYPSSRGQNPQRSPCATLPKQGSTSYSSSQLDLYRQALFSKLNDSLVDLGAKYRILFAEKCSPALVGSFIYMWHPDALDTIDSYFGATSRFSESREALMWTTSITVSHWSIRPTSLSQEHHERFNENRNNGDFPPTSIASLGFGNRKRKKNESPPSTSIVEERSSSLVITGDPSGYHWICSIWSSLTESDSISQPVRSLPKILQSFIHQQACGRCLVFLVLLGHLCEKLAGEYELILSQLDVIVGLGEKVLLEGLEWGTNEAVDKLKKMLWGLEALRVFDDRLSGSLSQIQKAQEAMERVEAGQQHVDLLQEYNNVIEEFEKRYGMLSDVQIRTQLKIRQVTGLRDGISTVTNVEDSQTALRDSKTTIRQGNNIRILTYITIAYLPLGFVTGLFSISHAPFMESAGNVLFAILVVIFVLGTYALALSLESIIDQWSRIRKERWGVKRVTVTSSRRDDAESKLSFNALGSCCGLRRRYSIDEVDDKISQAA</sequence>
<keyword evidence="2" id="KW-0812">Transmembrane</keyword>
<evidence type="ECO:0000256" key="2">
    <source>
        <dbReference type="SAM" id="Phobius"/>
    </source>
</evidence>
<evidence type="ECO:0000313" key="4">
    <source>
        <dbReference type="Proteomes" id="UP000785200"/>
    </source>
</evidence>
<evidence type="ECO:0000256" key="1">
    <source>
        <dbReference type="SAM" id="MobiDB-lite"/>
    </source>
</evidence>
<name>A0A9P6VFI9_9HELO</name>
<keyword evidence="4" id="KW-1185">Reference proteome</keyword>
<comment type="caution">
    <text evidence="3">The sequence shown here is derived from an EMBL/GenBank/DDBJ whole genome shotgun (WGS) entry which is preliminary data.</text>
</comment>
<dbReference type="EMBL" id="VNKQ01000014">
    <property type="protein sequence ID" value="KAG0646985.1"/>
    <property type="molecule type" value="Genomic_DNA"/>
</dbReference>
<dbReference type="GO" id="GO:0016020">
    <property type="term" value="C:membrane"/>
    <property type="evidence" value="ECO:0007669"/>
    <property type="project" value="InterPro"/>
</dbReference>
<protein>
    <submittedName>
        <fullName evidence="3">Uncharacterized protein</fullName>
    </submittedName>
</protein>
<feature type="region of interest" description="Disordered" evidence="1">
    <location>
        <begin position="350"/>
        <end position="369"/>
    </location>
</feature>
<proteinExistence type="predicted"/>
<feature type="region of interest" description="Disordered" evidence="1">
    <location>
        <begin position="1106"/>
        <end position="1128"/>
    </location>
</feature>
<dbReference type="InterPro" id="IPR002523">
    <property type="entry name" value="MgTranspt_CorA/ZnTranspt_ZntB"/>
</dbReference>
<keyword evidence="2" id="KW-1133">Transmembrane helix</keyword>
<gene>
    <name evidence="3" type="ORF">D0Z07_6473</name>
</gene>
<organism evidence="3 4">
    <name type="scientific">Hyphodiscus hymeniophilus</name>
    <dbReference type="NCBI Taxonomy" id="353542"/>
    <lineage>
        <taxon>Eukaryota</taxon>
        <taxon>Fungi</taxon>
        <taxon>Dikarya</taxon>
        <taxon>Ascomycota</taxon>
        <taxon>Pezizomycotina</taxon>
        <taxon>Leotiomycetes</taxon>
        <taxon>Helotiales</taxon>
        <taxon>Hyphodiscaceae</taxon>
        <taxon>Hyphodiscus</taxon>
    </lineage>
</organism>
<reference evidence="3" key="1">
    <citation type="submission" date="2019-07" db="EMBL/GenBank/DDBJ databases">
        <title>Hyphodiscus hymeniophilus genome sequencing and assembly.</title>
        <authorList>
            <person name="Kramer G."/>
            <person name="Nodwell J."/>
        </authorList>
    </citation>
    <scope>NUCLEOTIDE SEQUENCE</scope>
    <source>
        <strain evidence="3">ATCC 34498</strain>
    </source>
</reference>
<dbReference type="Pfam" id="PF01544">
    <property type="entry name" value="CorA"/>
    <property type="match status" value="1"/>
</dbReference>
<evidence type="ECO:0000313" key="3">
    <source>
        <dbReference type="EMBL" id="KAG0646985.1"/>
    </source>
</evidence>